<accession>A0A3B0ZZP1</accession>
<dbReference type="PANTHER" id="PTHR32120:SF11">
    <property type="entry name" value="SMALL RIBOSOMAL SUBUNIT BIOGENESIS GTPASE RSGA 1, MITOCHONDRIAL-RELATED"/>
    <property type="match status" value="1"/>
</dbReference>
<dbReference type="InterPro" id="IPR010914">
    <property type="entry name" value="RsgA_GTPase_dom"/>
</dbReference>
<dbReference type="HAMAP" id="MF_01820">
    <property type="entry name" value="GTPase_RsgA"/>
    <property type="match status" value="1"/>
</dbReference>
<dbReference type="AlphaFoldDB" id="A0A3B0ZZP1"/>
<dbReference type="Pfam" id="PF03193">
    <property type="entry name" value="RsgA_GTPase"/>
    <property type="match status" value="1"/>
</dbReference>
<feature type="domain" description="EngC GTPase" evidence="3">
    <location>
        <begin position="86"/>
        <end position="235"/>
    </location>
</feature>
<name>A0A3B0ZZP1_9ZZZZ</name>
<dbReference type="InterPro" id="IPR012340">
    <property type="entry name" value="NA-bd_OB-fold"/>
</dbReference>
<evidence type="ECO:0000259" key="3">
    <source>
        <dbReference type="PROSITE" id="PS50936"/>
    </source>
</evidence>
<keyword evidence="2" id="KW-0342">GTP-binding</keyword>
<dbReference type="CDD" id="cd01854">
    <property type="entry name" value="YjeQ_EngC"/>
    <property type="match status" value="1"/>
</dbReference>
<dbReference type="GO" id="GO:0005525">
    <property type="term" value="F:GTP binding"/>
    <property type="evidence" value="ECO:0007669"/>
    <property type="project" value="UniProtKB-KW"/>
</dbReference>
<evidence type="ECO:0000256" key="1">
    <source>
        <dbReference type="ARBA" id="ARBA00022741"/>
    </source>
</evidence>
<organism evidence="5">
    <name type="scientific">hydrothermal vent metagenome</name>
    <dbReference type="NCBI Taxonomy" id="652676"/>
    <lineage>
        <taxon>unclassified sequences</taxon>
        <taxon>metagenomes</taxon>
        <taxon>ecological metagenomes</taxon>
    </lineage>
</organism>
<dbReference type="EMBL" id="UOFS01000013">
    <property type="protein sequence ID" value="VAW92942.1"/>
    <property type="molecule type" value="Genomic_DNA"/>
</dbReference>
<gene>
    <name evidence="5" type="ORF">MNBD_GAMMA22-545</name>
</gene>
<dbReference type="PROSITE" id="PS50936">
    <property type="entry name" value="ENGC_GTPASE"/>
    <property type="match status" value="1"/>
</dbReference>
<dbReference type="InterPro" id="IPR004881">
    <property type="entry name" value="Ribosome_biogen_GTPase_RsgA"/>
</dbReference>
<dbReference type="Gene3D" id="3.40.50.300">
    <property type="entry name" value="P-loop containing nucleotide triphosphate hydrolases"/>
    <property type="match status" value="1"/>
</dbReference>
<evidence type="ECO:0000313" key="5">
    <source>
        <dbReference type="EMBL" id="VAW92942.1"/>
    </source>
</evidence>
<proteinExistence type="inferred from homology"/>
<sequence>MKNQEKNLSLDNGLVIAKHGAELVIETSNGQHIRCIPRKKLATIVCGDNVIWEKLSNEQGVVTALNSRTTLLSRPNNSGIIKPIAANITQMLIVCAIKPDYDFSLIDNYLVAAELLSITPVIIVNKIDLLDTEKFEIIKNKFNSYAVLGYQLFFTSTVNATSMSEFTEQLNQHTSIFVGQSGVGKSSLINFLLPKLKLKTRALNDSINLGKHTTSTTTLYHLSKSGSIIDSPGVREFKLWDISHTQAAWSFKEFRPYINQCKFRDCKHFNEPQCAVKVALQNNDITNRRYLSYKRIVSE</sequence>
<evidence type="ECO:0000259" key="4">
    <source>
        <dbReference type="PROSITE" id="PS51721"/>
    </source>
</evidence>
<dbReference type="InterPro" id="IPR027417">
    <property type="entry name" value="P-loop_NTPase"/>
</dbReference>
<dbReference type="PANTHER" id="PTHR32120">
    <property type="entry name" value="SMALL RIBOSOMAL SUBUNIT BIOGENESIS GTPASE RSGA"/>
    <property type="match status" value="1"/>
</dbReference>
<keyword evidence="1" id="KW-0547">Nucleotide-binding</keyword>
<dbReference type="InterPro" id="IPR030378">
    <property type="entry name" value="G_CP_dom"/>
</dbReference>
<dbReference type="Gene3D" id="1.10.40.50">
    <property type="entry name" value="Probable gtpase engc, domain 3"/>
    <property type="match status" value="1"/>
</dbReference>
<dbReference type="SUPFAM" id="SSF52540">
    <property type="entry name" value="P-loop containing nucleoside triphosphate hydrolases"/>
    <property type="match status" value="1"/>
</dbReference>
<protein>
    <submittedName>
        <fullName evidence="5">Ribosome small subunit biogenesis RbfA-release protein RsgA</fullName>
    </submittedName>
</protein>
<dbReference type="Gene3D" id="2.40.50.140">
    <property type="entry name" value="Nucleic acid-binding proteins"/>
    <property type="match status" value="1"/>
</dbReference>
<dbReference type="PROSITE" id="PS51721">
    <property type="entry name" value="G_CP"/>
    <property type="match status" value="1"/>
</dbReference>
<evidence type="ECO:0000256" key="2">
    <source>
        <dbReference type="ARBA" id="ARBA00023134"/>
    </source>
</evidence>
<reference evidence="5" key="1">
    <citation type="submission" date="2018-06" db="EMBL/GenBank/DDBJ databases">
        <authorList>
            <person name="Zhirakovskaya E."/>
        </authorList>
    </citation>
    <scope>NUCLEOTIDE SEQUENCE</scope>
</reference>
<dbReference type="NCBIfam" id="TIGR00157">
    <property type="entry name" value="ribosome small subunit-dependent GTPase A"/>
    <property type="match status" value="1"/>
</dbReference>
<dbReference type="GO" id="GO:0003924">
    <property type="term" value="F:GTPase activity"/>
    <property type="evidence" value="ECO:0007669"/>
    <property type="project" value="InterPro"/>
</dbReference>
<feature type="domain" description="CP-type G" evidence="4">
    <location>
        <begin position="78"/>
        <end position="237"/>
    </location>
</feature>